<evidence type="ECO:0000259" key="10">
    <source>
        <dbReference type="PROSITE" id="PS51294"/>
    </source>
</evidence>
<keyword evidence="6" id="KW-0804">Transcription</keyword>
<dbReference type="SUPFAM" id="SSF46689">
    <property type="entry name" value="Homeodomain-like"/>
    <property type="match status" value="1"/>
</dbReference>
<dbReference type="InterPro" id="IPR009057">
    <property type="entry name" value="Homeodomain-like_sf"/>
</dbReference>
<feature type="domain" description="Myb-like" evidence="9">
    <location>
        <begin position="68"/>
        <end position="118"/>
    </location>
</feature>
<dbReference type="EMBL" id="JARYMX010000002">
    <property type="protein sequence ID" value="KAJ9559562.1"/>
    <property type="molecule type" value="Genomic_DNA"/>
</dbReference>
<evidence type="ECO:0000256" key="8">
    <source>
        <dbReference type="SAM" id="MobiDB-lite"/>
    </source>
</evidence>
<dbReference type="FunFam" id="1.10.10.60:FF:000394">
    <property type="entry name" value="MYB transcription factor"/>
    <property type="match status" value="1"/>
</dbReference>
<evidence type="ECO:0000256" key="4">
    <source>
        <dbReference type="ARBA" id="ARBA00023125"/>
    </source>
</evidence>
<dbReference type="PROSITE" id="PS51294">
    <property type="entry name" value="HTH_MYB"/>
    <property type="match status" value="2"/>
</dbReference>
<dbReference type="PANTHER" id="PTHR47997:SF34">
    <property type="entry name" value="TRANSCRIPTION FACTOR MYB86-LIKE"/>
    <property type="match status" value="1"/>
</dbReference>
<dbReference type="Pfam" id="PF00249">
    <property type="entry name" value="Myb_DNA-binding"/>
    <property type="match status" value="2"/>
</dbReference>
<dbReference type="GO" id="GO:0005634">
    <property type="term" value="C:nucleus"/>
    <property type="evidence" value="ECO:0007669"/>
    <property type="project" value="UniProtKB-SubCell"/>
</dbReference>
<protein>
    <submittedName>
        <fullName evidence="11">Uncharacterized protein</fullName>
    </submittedName>
</protein>
<dbReference type="GO" id="GO:0000976">
    <property type="term" value="F:transcription cis-regulatory region binding"/>
    <property type="evidence" value="ECO:0007669"/>
    <property type="project" value="UniProtKB-ARBA"/>
</dbReference>
<feature type="domain" description="HTH myb-type" evidence="10">
    <location>
        <begin position="68"/>
        <end position="122"/>
    </location>
</feature>
<dbReference type="GO" id="GO:0045893">
    <property type="term" value="P:positive regulation of DNA-templated transcription"/>
    <property type="evidence" value="ECO:0007669"/>
    <property type="project" value="UniProtKB-ARBA"/>
</dbReference>
<evidence type="ECO:0000259" key="9">
    <source>
        <dbReference type="PROSITE" id="PS50090"/>
    </source>
</evidence>
<keyword evidence="5" id="KW-0010">Activator</keyword>
<keyword evidence="4" id="KW-0238">DNA-binding</keyword>
<keyword evidence="2" id="KW-0677">Repeat</keyword>
<dbReference type="InterPro" id="IPR001005">
    <property type="entry name" value="SANT/Myb"/>
</dbReference>
<dbReference type="Gene3D" id="1.10.10.60">
    <property type="entry name" value="Homeodomain-like"/>
    <property type="match status" value="2"/>
</dbReference>
<reference evidence="11" key="1">
    <citation type="submission" date="2023-03" db="EMBL/GenBank/DDBJ databases">
        <title>Chromosome-scale reference genome and RAD-based genetic map of yellow starthistle (Centaurea solstitialis) reveal putative structural variation and QTLs associated with invader traits.</title>
        <authorList>
            <person name="Reatini B."/>
            <person name="Cang F.A."/>
            <person name="Jiang Q."/>
            <person name="Mckibben M.T.W."/>
            <person name="Barker M.S."/>
            <person name="Rieseberg L.H."/>
            <person name="Dlugosch K.M."/>
        </authorList>
    </citation>
    <scope>NUCLEOTIDE SEQUENCE</scope>
    <source>
        <strain evidence="11">CAN-66</strain>
        <tissue evidence="11">Leaf</tissue>
    </source>
</reference>
<evidence type="ECO:0000256" key="6">
    <source>
        <dbReference type="ARBA" id="ARBA00023163"/>
    </source>
</evidence>
<dbReference type="AlphaFoldDB" id="A0AA38WG52"/>
<evidence type="ECO:0000256" key="5">
    <source>
        <dbReference type="ARBA" id="ARBA00023159"/>
    </source>
</evidence>
<evidence type="ECO:0000256" key="7">
    <source>
        <dbReference type="ARBA" id="ARBA00023242"/>
    </source>
</evidence>
<dbReference type="CDD" id="cd00167">
    <property type="entry name" value="SANT"/>
    <property type="match status" value="2"/>
</dbReference>
<comment type="subcellular location">
    <subcellularLocation>
        <location evidence="1">Nucleus</location>
    </subcellularLocation>
</comment>
<dbReference type="PANTHER" id="PTHR47997">
    <property type="entry name" value="MYB DOMAIN PROTEIN 55"/>
    <property type="match status" value="1"/>
</dbReference>
<evidence type="ECO:0000313" key="12">
    <source>
        <dbReference type="Proteomes" id="UP001172457"/>
    </source>
</evidence>
<feature type="domain" description="Myb-like" evidence="9">
    <location>
        <begin position="15"/>
        <end position="67"/>
    </location>
</feature>
<proteinExistence type="predicted"/>
<name>A0AA38WG52_9ASTR</name>
<comment type="caution">
    <text evidence="11">The sequence shown here is derived from an EMBL/GenBank/DDBJ whole genome shotgun (WGS) entry which is preliminary data.</text>
</comment>
<organism evidence="11 12">
    <name type="scientific">Centaurea solstitialis</name>
    <name type="common">yellow star-thistle</name>
    <dbReference type="NCBI Taxonomy" id="347529"/>
    <lineage>
        <taxon>Eukaryota</taxon>
        <taxon>Viridiplantae</taxon>
        <taxon>Streptophyta</taxon>
        <taxon>Embryophyta</taxon>
        <taxon>Tracheophyta</taxon>
        <taxon>Spermatophyta</taxon>
        <taxon>Magnoliopsida</taxon>
        <taxon>eudicotyledons</taxon>
        <taxon>Gunneridae</taxon>
        <taxon>Pentapetalae</taxon>
        <taxon>asterids</taxon>
        <taxon>campanulids</taxon>
        <taxon>Asterales</taxon>
        <taxon>Asteraceae</taxon>
        <taxon>Carduoideae</taxon>
        <taxon>Cardueae</taxon>
        <taxon>Centaureinae</taxon>
        <taxon>Centaurea</taxon>
    </lineage>
</organism>
<evidence type="ECO:0000256" key="2">
    <source>
        <dbReference type="ARBA" id="ARBA00022737"/>
    </source>
</evidence>
<evidence type="ECO:0000313" key="11">
    <source>
        <dbReference type="EMBL" id="KAJ9559562.1"/>
    </source>
</evidence>
<dbReference type="Proteomes" id="UP001172457">
    <property type="component" value="Chromosome 2"/>
</dbReference>
<keyword evidence="7" id="KW-0539">Nucleus</keyword>
<sequence>MSTKHSCCGNNKVQNVKIKKKLWSPEEDHKLFAYITRFGVASWTSIPHLAGLNRCGKSCRLRWVNYLRPDLKKGGFSQQEEDIIIAFHQLIGNRWAQIATKLPGRTDNEIKNYWNSCLKKKLIKQGVDPNTHKPMITNPEDANENKISFACKQSKNSQSSSSSSSSSMAMASQELHQALNLNNNGGLTNNQFLGELEMGFDPIALDHNLLAQYQCETSSSRFDLPDNLTSTMILNSFMKEEARESLTTTYCNSNMNNNCLEGFQIKTQSEEGNTNQWQELQEIPANNNTEDFACAHVAQLAKRQSNFAQNNAEDFSIYQMGFLSETLVGEYLDVFR</sequence>
<keyword evidence="12" id="KW-1185">Reference proteome</keyword>
<feature type="region of interest" description="Disordered" evidence="8">
    <location>
        <begin position="152"/>
        <end position="171"/>
    </location>
</feature>
<evidence type="ECO:0000256" key="1">
    <source>
        <dbReference type="ARBA" id="ARBA00004123"/>
    </source>
</evidence>
<dbReference type="InterPro" id="IPR017930">
    <property type="entry name" value="Myb_dom"/>
</dbReference>
<feature type="domain" description="HTH myb-type" evidence="10">
    <location>
        <begin position="15"/>
        <end position="67"/>
    </location>
</feature>
<dbReference type="SMART" id="SM00717">
    <property type="entry name" value="SANT"/>
    <property type="match status" value="2"/>
</dbReference>
<dbReference type="PROSITE" id="PS50090">
    <property type="entry name" value="MYB_LIKE"/>
    <property type="match status" value="2"/>
</dbReference>
<gene>
    <name evidence="11" type="ORF">OSB04_004722</name>
</gene>
<accession>A0AA38WG52</accession>
<evidence type="ECO:0000256" key="3">
    <source>
        <dbReference type="ARBA" id="ARBA00023015"/>
    </source>
</evidence>
<dbReference type="InterPro" id="IPR051953">
    <property type="entry name" value="Plant_SW-associated_TFs"/>
</dbReference>
<dbReference type="FunFam" id="1.10.10.60:FF:000077">
    <property type="entry name" value="MYB transcription factor"/>
    <property type="match status" value="1"/>
</dbReference>
<feature type="compositionally biased region" description="Low complexity" evidence="8">
    <location>
        <begin position="157"/>
        <end position="171"/>
    </location>
</feature>
<keyword evidence="3" id="KW-0805">Transcription regulation</keyword>